<dbReference type="Gene3D" id="3.20.20.140">
    <property type="entry name" value="Metal-dependent hydrolases"/>
    <property type="match status" value="1"/>
</dbReference>
<dbReference type="PANTHER" id="PTHR11271:SF48">
    <property type="entry name" value="AMIDOHYDROLASE-RELATED DOMAIN-CONTAINING PROTEIN"/>
    <property type="match status" value="1"/>
</dbReference>
<keyword evidence="2" id="KW-0479">Metal-binding</keyword>
<dbReference type="PANTHER" id="PTHR11271">
    <property type="entry name" value="GUANINE DEAMINASE"/>
    <property type="match status" value="1"/>
</dbReference>
<dbReference type="InterPro" id="IPR032466">
    <property type="entry name" value="Metal_Hydrolase"/>
</dbReference>
<keyword evidence="8" id="KW-1185">Reference proteome</keyword>
<dbReference type="InterPro" id="IPR055156">
    <property type="entry name" value="HutF-like_N"/>
</dbReference>
<dbReference type="AlphaFoldDB" id="A0A2H5EX59"/>
<evidence type="ECO:0000259" key="5">
    <source>
        <dbReference type="Pfam" id="PF01979"/>
    </source>
</evidence>
<feature type="domain" description="Formimidoylglutamate deiminase N-terminal" evidence="6">
    <location>
        <begin position="1"/>
        <end position="40"/>
    </location>
</feature>
<dbReference type="SUPFAM" id="SSF51338">
    <property type="entry name" value="Composite domain of metallo-dependent hydrolases"/>
    <property type="match status" value="1"/>
</dbReference>
<reference evidence="7 8" key="1">
    <citation type="journal article" date="2013" name="Antonie Van Leeuwenhoek">
        <title>Paracoccus zhejiangensis sp. nov., isolated from activated sludge in wastewater-treatment system.</title>
        <authorList>
            <person name="Wu Z.G."/>
            <person name="Zhang D.F."/>
            <person name="Liu Y.L."/>
            <person name="Wang F."/>
            <person name="Jiang X."/>
            <person name="Li C."/>
            <person name="Li S.P."/>
            <person name="Hong Q."/>
            <person name="Li W.J."/>
        </authorList>
    </citation>
    <scope>NUCLEOTIDE SEQUENCE [LARGE SCALE GENOMIC DNA]</scope>
    <source>
        <strain evidence="7 8">J6</strain>
    </source>
</reference>
<accession>A0A2H5EX59</accession>
<sequence length="454" mass="49383">MVVLWAERALLPEGWAEAVRVELTLEGRIGAVTPGAAPEGQRVELLLPAMANLHSHAFQRAMAGLSEARGPEPRDTFWTWRQIMYRFLDHLTPEDVEAIAALVQMEMLEAGYATNVEFHYLHHRPGGGAYDNLGEMSERIAAAADQTGIGLTLLPVHYQFGGVDRRPLGPGQSRFGTDPEGFARLMDAAEAALAPLPGDTGIGVAPHSLRAVSPEALALCTTLRPGRPLHMHLAEQVPEIEEIQAAYGRRPVEWLLDNHTPDQNWTLIHLTHMTEDETRRLAATGAVAGLCPLTESSLGDGIFNGTIWREAGGRLGFGSDSNIRISLIEELRTLEYSQRLRDRARAILATPERSTGRVLYEAGLDGGATAAGRETGAIRPGLWADLCAVSLQNPVMAGRAGDQMLDSLIFAGGDGLIRDVWAAGRHVVRDGRHIRREAITSAYLQTMASLSERM</sequence>
<dbReference type="InterPro" id="IPR011059">
    <property type="entry name" value="Metal-dep_hydrolase_composite"/>
</dbReference>
<dbReference type="RefSeq" id="WP_101751908.1">
    <property type="nucleotide sequence ID" value="NZ_CP025430.1"/>
</dbReference>
<dbReference type="EMBL" id="CP025430">
    <property type="protein sequence ID" value="AUH63867.1"/>
    <property type="molecule type" value="Genomic_DNA"/>
</dbReference>
<dbReference type="InterPro" id="IPR051607">
    <property type="entry name" value="Metallo-dep_hydrolases"/>
</dbReference>
<organism evidence="7 8">
    <name type="scientific">Paracoccus zhejiangensis</name>
    <dbReference type="NCBI Taxonomy" id="1077935"/>
    <lineage>
        <taxon>Bacteria</taxon>
        <taxon>Pseudomonadati</taxon>
        <taxon>Pseudomonadota</taxon>
        <taxon>Alphaproteobacteria</taxon>
        <taxon>Rhodobacterales</taxon>
        <taxon>Paracoccaceae</taxon>
        <taxon>Paracoccus</taxon>
    </lineage>
</organism>
<dbReference type="InterPro" id="IPR010252">
    <property type="entry name" value="HutF"/>
</dbReference>
<dbReference type="NCBIfam" id="TIGR02022">
    <property type="entry name" value="hutF"/>
    <property type="match status" value="1"/>
</dbReference>
<evidence type="ECO:0000259" key="6">
    <source>
        <dbReference type="Pfam" id="PF22429"/>
    </source>
</evidence>
<dbReference type="InterPro" id="IPR006680">
    <property type="entry name" value="Amidohydro-rel"/>
</dbReference>
<gene>
    <name evidence="7" type="ORF">CX676_06580</name>
</gene>
<proteinExistence type="predicted"/>
<evidence type="ECO:0000256" key="4">
    <source>
        <dbReference type="ARBA" id="ARBA00022833"/>
    </source>
</evidence>
<dbReference type="GO" id="GO:0019239">
    <property type="term" value="F:deaminase activity"/>
    <property type="evidence" value="ECO:0007669"/>
    <property type="project" value="TreeGrafter"/>
</dbReference>
<comment type="cofactor">
    <cofactor evidence="1">
        <name>Zn(2+)</name>
        <dbReference type="ChEBI" id="CHEBI:29105"/>
    </cofactor>
</comment>
<dbReference type="Pfam" id="PF22429">
    <property type="entry name" value="HutF_N"/>
    <property type="match status" value="1"/>
</dbReference>
<evidence type="ECO:0000256" key="2">
    <source>
        <dbReference type="ARBA" id="ARBA00022723"/>
    </source>
</evidence>
<dbReference type="Gene3D" id="2.30.40.10">
    <property type="entry name" value="Urease, subunit C, domain 1"/>
    <property type="match status" value="1"/>
</dbReference>
<evidence type="ECO:0000313" key="7">
    <source>
        <dbReference type="EMBL" id="AUH63867.1"/>
    </source>
</evidence>
<feature type="domain" description="Amidohydrolase-related" evidence="5">
    <location>
        <begin position="46"/>
        <end position="425"/>
    </location>
</feature>
<evidence type="ECO:0000313" key="8">
    <source>
        <dbReference type="Proteomes" id="UP000234530"/>
    </source>
</evidence>
<name>A0A2H5EX59_9RHOB</name>
<dbReference type="KEGG" id="pzh:CX676_06580"/>
<evidence type="ECO:0000256" key="1">
    <source>
        <dbReference type="ARBA" id="ARBA00001947"/>
    </source>
</evidence>
<dbReference type="GO" id="GO:0005829">
    <property type="term" value="C:cytosol"/>
    <property type="evidence" value="ECO:0007669"/>
    <property type="project" value="TreeGrafter"/>
</dbReference>
<dbReference type="Pfam" id="PF01979">
    <property type="entry name" value="Amidohydro_1"/>
    <property type="match status" value="1"/>
</dbReference>
<evidence type="ECO:0000256" key="3">
    <source>
        <dbReference type="ARBA" id="ARBA00022801"/>
    </source>
</evidence>
<dbReference type="OrthoDB" id="9796020at2"/>
<protein>
    <submittedName>
        <fullName evidence="7">Formimidoylglutamate deiminase</fullName>
    </submittedName>
</protein>
<dbReference type="NCBIfam" id="NF006684">
    <property type="entry name" value="PRK09229.1-5"/>
    <property type="match status" value="1"/>
</dbReference>
<dbReference type="GO" id="GO:0046872">
    <property type="term" value="F:metal ion binding"/>
    <property type="evidence" value="ECO:0007669"/>
    <property type="project" value="UniProtKB-KW"/>
</dbReference>
<dbReference type="Proteomes" id="UP000234530">
    <property type="component" value="Chromosome"/>
</dbReference>
<keyword evidence="4" id="KW-0862">Zinc</keyword>
<dbReference type="SUPFAM" id="SSF51556">
    <property type="entry name" value="Metallo-dependent hydrolases"/>
    <property type="match status" value="1"/>
</dbReference>
<keyword evidence="3" id="KW-0378">Hydrolase</keyword>